<dbReference type="Proteomes" id="UP001216454">
    <property type="component" value="Segment"/>
</dbReference>
<keyword evidence="2" id="KW-1185">Reference proteome</keyword>
<name>A0AAF0I9V5_9CAUD</name>
<reference evidence="1 2" key="1">
    <citation type="submission" date="2023-02" db="EMBL/GenBank/DDBJ databases">
        <title>Class-driven Synergy and Antagonism between a Pseudomonas Phage and Antibiotics.</title>
        <authorList>
            <person name="Nicholls P."/>
            <person name="Clark J.R."/>
            <person name="Gu Liu C."/>
            <person name="Terwilliger A."/>
            <person name="Maresso A.W."/>
        </authorList>
    </citation>
    <scope>NUCLEOTIDE SEQUENCE [LARGE SCALE GENOMIC DNA]</scope>
</reference>
<organism evidence="1 2">
    <name type="scientific">Pseudomonas phage JB10</name>
    <dbReference type="NCBI Taxonomy" id="3028140"/>
    <lineage>
        <taxon>Viruses</taxon>
        <taxon>Duplodnaviria</taxon>
        <taxon>Heunggongvirae</taxon>
        <taxon>Uroviricota</taxon>
        <taxon>Caudoviricetes</taxon>
        <taxon>Autographivirales</taxon>
        <taxon>Autoscriptoviridae</taxon>
        <taxon>Krylovirinae</taxon>
        <taxon>Phikmvvirus</taxon>
        <taxon>Phikmvvirus JB10</taxon>
    </lineage>
</organism>
<accession>A0AAF0I9V5</accession>
<proteinExistence type="predicted"/>
<dbReference type="EMBL" id="OQ412633">
    <property type="protein sequence ID" value="WEM34148.1"/>
    <property type="molecule type" value="Genomic_DNA"/>
</dbReference>
<sequence length="71" mass="8000">MSKAKLRVLPETEELEGILKALLTHTYAIEDLLDAAVKAKEINSNLGWSIVREYIELFNRTQSRVAGLIES</sequence>
<evidence type="ECO:0000313" key="2">
    <source>
        <dbReference type="Proteomes" id="UP001216454"/>
    </source>
</evidence>
<protein>
    <submittedName>
        <fullName evidence="1">Uncharacterized protein</fullName>
    </submittedName>
</protein>
<evidence type="ECO:0000313" key="1">
    <source>
        <dbReference type="EMBL" id="WEM34148.1"/>
    </source>
</evidence>